<dbReference type="RefSeq" id="WP_090740957.1">
    <property type="nucleotide sequence ID" value="NZ_FOBW01000002.1"/>
</dbReference>
<dbReference type="Pfam" id="PF02636">
    <property type="entry name" value="Methyltransf_28"/>
    <property type="match status" value="1"/>
</dbReference>
<evidence type="ECO:0000256" key="2">
    <source>
        <dbReference type="ARBA" id="ARBA00022679"/>
    </source>
</evidence>
<dbReference type="Proteomes" id="UP000198553">
    <property type="component" value="Unassembled WGS sequence"/>
</dbReference>
<proteinExistence type="predicted"/>
<dbReference type="InterPro" id="IPR038375">
    <property type="entry name" value="NDUFAF7_sf"/>
</dbReference>
<dbReference type="OrthoDB" id="9794208at2"/>
<reference evidence="4" key="1">
    <citation type="submission" date="2016-10" db="EMBL/GenBank/DDBJ databases">
        <authorList>
            <person name="Varghese N."/>
            <person name="Submissions S."/>
        </authorList>
    </citation>
    <scope>NUCLEOTIDE SEQUENCE [LARGE SCALE GENOMIC DNA]</scope>
    <source>
        <strain evidence="4">B48,IBRC-M 10115,DSM 25386,CECT 8001</strain>
    </source>
</reference>
<gene>
    <name evidence="3" type="ORF">SAMN05192533_10229</name>
</gene>
<sequence>MNSFIQDIIMKSPNKMITYAEYIKNALYHPKHGYYMNDEVKIGRSGDFITTSNVSNVFGKIMAKWYSTHHLKYDLPAAVCEIGGGNGRFAKAFLEGWNQYSTIPLTYILIETSPFHRKLQVEELQSIGNIIQYSELSELRDFSGLVFSNELFDALPVHMIEKKGAELFEVMVTFRDGELSEELVPLVDEKILDFIEDQEIKFYEGQRIEIPLAMKEVLREINHMLTSGVVITVDYGYTNEEWREPERRKGSLRGYYRQRMYDNVLQYPGLMDITSHVHFDALVSEGELQGLKFLSKQRQDEYLLSIGILDELAENFDPNPFSEKSKQNRAIRSLVLPGGMSSAFHVIIQQKGLSGLIK</sequence>
<dbReference type="InterPro" id="IPR003788">
    <property type="entry name" value="NDUFAF7"/>
</dbReference>
<accession>A0A1H7X363</accession>
<dbReference type="GO" id="GO:0035243">
    <property type="term" value="F:protein-arginine omega-N symmetric methyltransferase activity"/>
    <property type="evidence" value="ECO:0007669"/>
    <property type="project" value="TreeGrafter"/>
</dbReference>
<dbReference type="PANTHER" id="PTHR12049">
    <property type="entry name" value="PROTEIN ARGININE METHYLTRANSFERASE NDUFAF7, MITOCHONDRIAL"/>
    <property type="match status" value="1"/>
</dbReference>
<evidence type="ECO:0000313" key="3">
    <source>
        <dbReference type="EMBL" id="SEM28173.1"/>
    </source>
</evidence>
<keyword evidence="2 3" id="KW-0808">Transferase</keyword>
<dbReference type="STRING" id="930146.SAMN05192533_10229"/>
<evidence type="ECO:0000256" key="1">
    <source>
        <dbReference type="ARBA" id="ARBA00022603"/>
    </source>
</evidence>
<dbReference type="EMBL" id="FOBW01000002">
    <property type="protein sequence ID" value="SEM28173.1"/>
    <property type="molecule type" value="Genomic_DNA"/>
</dbReference>
<organism evidence="3 4">
    <name type="scientific">Mesobacillus persicus</name>
    <dbReference type="NCBI Taxonomy" id="930146"/>
    <lineage>
        <taxon>Bacteria</taxon>
        <taxon>Bacillati</taxon>
        <taxon>Bacillota</taxon>
        <taxon>Bacilli</taxon>
        <taxon>Bacillales</taxon>
        <taxon>Bacillaceae</taxon>
        <taxon>Mesobacillus</taxon>
    </lineage>
</organism>
<dbReference type="Gene3D" id="3.40.50.12710">
    <property type="match status" value="1"/>
</dbReference>
<dbReference type="InterPro" id="IPR029063">
    <property type="entry name" value="SAM-dependent_MTases_sf"/>
</dbReference>
<evidence type="ECO:0000313" key="4">
    <source>
        <dbReference type="Proteomes" id="UP000198553"/>
    </source>
</evidence>
<dbReference type="AlphaFoldDB" id="A0A1H7X363"/>
<dbReference type="SUPFAM" id="SSF53335">
    <property type="entry name" value="S-adenosyl-L-methionine-dependent methyltransferases"/>
    <property type="match status" value="1"/>
</dbReference>
<protein>
    <submittedName>
        <fullName evidence="3">SAM-dependent methyltransferase, MidA family</fullName>
    </submittedName>
</protein>
<dbReference type="GO" id="GO:0032259">
    <property type="term" value="P:methylation"/>
    <property type="evidence" value="ECO:0007669"/>
    <property type="project" value="UniProtKB-KW"/>
</dbReference>
<keyword evidence="4" id="KW-1185">Reference proteome</keyword>
<name>A0A1H7X363_9BACI</name>
<keyword evidence="1 3" id="KW-0489">Methyltransferase</keyword>
<dbReference type="PANTHER" id="PTHR12049:SF7">
    <property type="entry name" value="PROTEIN ARGININE METHYLTRANSFERASE NDUFAF7, MITOCHONDRIAL"/>
    <property type="match status" value="1"/>
</dbReference>